<gene>
    <name evidence="7" type="ORF">CLV63_11340</name>
</gene>
<dbReference type="Gene3D" id="1.10.357.10">
    <property type="entry name" value="Tetracycline Repressor, domain 2"/>
    <property type="match status" value="1"/>
</dbReference>
<reference evidence="7 8" key="1">
    <citation type="submission" date="2018-03" db="EMBL/GenBank/DDBJ databases">
        <title>Genomic Encyclopedia of Archaeal and Bacterial Type Strains, Phase II (KMG-II): from individual species to whole genera.</title>
        <authorList>
            <person name="Goeker M."/>
        </authorList>
    </citation>
    <scope>NUCLEOTIDE SEQUENCE [LARGE SCALE GENOMIC DNA]</scope>
    <source>
        <strain evidence="7 8">DSM 45312</strain>
    </source>
</reference>
<dbReference type="SUPFAM" id="SSF48498">
    <property type="entry name" value="Tetracyclin repressor-like, C-terminal domain"/>
    <property type="match status" value="1"/>
</dbReference>
<dbReference type="PANTHER" id="PTHR30055:SF148">
    <property type="entry name" value="TETR-FAMILY TRANSCRIPTIONAL REGULATOR"/>
    <property type="match status" value="1"/>
</dbReference>
<dbReference type="PROSITE" id="PS50977">
    <property type="entry name" value="HTH_TETR_2"/>
    <property type="match status" value="1"/>
</dbReference>
<dbReference type="InterPro" id="IPR001647">
    <property type="entry name" value="HTH_TetR"/>
</dbReference>
<keyword evidence="5" id="KW-1133">Transmembrane helix</keyword>
<organism evidence="7 8">
    <name type="scientific">Murinocardiopsis flavida</name>
    <dbReference type="NCBI Taxonomy" id="645275"/>
    <lineage>
        <taxon>Bacteria</taxon>
        <taxon>Bacillati</taxon>
        <taxon>Actinomycetota</taxon>
        <taxon>Actinomycetes</taxon>
        <taxon>Streptosporangiales</taxon>
        <taxon>Nocardiopsidaceae</taxon>
        <taxon>Murinocardiopsis</taxon>
    </lineage>
</organism>
<sequence>MVNDDATDPRILRSRERILAAAAELVAEHGIAGIGVEHIAKHSGVAKTTIYRHWPTLPELLIAALDRALPDAPSAPDTGDPARDVAGYLSALGASFDQRSAALVASLGAAARSDPAFAELNRAFVRQRREPLRALLAGAGYSGVDTLLAALGGAVFYWLIVTNEPVTREAVDELVRRVLPH</sequence>
<protein>
    <submittedName>
        <fullName evidence="7">TetR family transcriptional regulator</fullName>
    </submittedName>
</protein>
<feature type="DNA-binding region" description="H-T-H motif" evidence="4">
    <location>
        <begin position="35"/>
        <end position="54"/>
    </location>
</feature>
<dbReference type="PANTHER" id="PTHR30055">
    <property type="entry name" value="HTH-TYPE TRANSCRIPTIONAL REGULATOR RUTR"/>
    <property type="match status" value="1"/>
</dbReference>
<keyword evidence="1" id="KW-0805">Transcription regulation</keyword>
<dbReference type="Pfam" id="PF16859">
    <property type="entry name" value="TetR_C_11"/>
    <property type="match status" value="1"/>
</dbReference>
<evidence type="ECO:0000256" key="1">
    <source>
        <dbReference type="ARBA" id="ARBA00023015"/>
    </source>
</evidence>
<dbReference type="Proteomes" id="UP000240542">
    <property type="component" value="Unassembled WGS sequence"/>
</dbReference>
<dbReference type="InterPro" id="IPR009057">
    <property type="entry name" value="Homeodomain-like_sf"/>
</dbReference>
<evidence type="ECO:0000256" key="4">
    <source>
        <dbReference type="PROSITE-ProRule" id="PRU00335"/>
    </source>
</evidence>
<keyword evidence="5" id="KW-0812">Transmembrane</keyword>
<keyword evidence="5" id="KW-0472">Membrane</keyword>
<keyword evidence="8" id="KW-1185">Reference proteome</keyword>
<comment type="caution">
    <text evidence="7">The sequence shown here is derived from an EMBL/GenBank/DDBJ whole genome shotgun (WGS) entry which is preliminary data.</text>
</comment>
<accession>A0A2P8DF98</accession>
<dbReference type="AlphaFoldDB" id="A0A2P8DF98"/>
<evidence type="ECO:0000256" key="3">
    <source>
        <dbReference type="ARBA" id="ARBA00023163"/>
    </source>
</evidence>
<dbReference type="InterPro" id="IPR011075">
    <property type="entry name" value="TetR_C"/>
</dbReference>
<dbReference type="SUPFAM" id="SSF46689">
    <property type="entry name" value="Homeodomain-like"/>
    <property type="match status" value="1"/>
</dbReference>
<dbReference type="PRINTS" id="PR00455">
    <property type="entry name" value="HTHTETR"/>
</dbReference>
<evidence type="ECO:0000256" key="5">
    <source>
        <dbReference type="SAM" id="Phobius"/>
    </source>
</evidence>
<evidence type="ECO:0000259" key="6">
    <source>
        <dbReference type="PROSITE" id="PS50977"/>
    </source>
</evidence>
<proteinExistence type="predicted"/>
<dbReference type="GO" id="GO:0003700">
    <property type="term" value="F:DNA-binding transcription factor activity"/>
    <property type="evidence" value="ECO:0007669"/>
    <property type="project" value="TreeGrafter"/>
</dbReference>
<dbReference type="InterPro" id="IPR050109">
    <property type="entry name" value="HTH-type_TetR-like_transc_reg"/>
</dbReference>
<dbReference type="InterPro" id="IPR036271">
    <property type="entry name" value="Tet_transcr_reg_TetR-rel_C_sf"/>
</dbReference>
<evidence type="ECO:0000256" key="2">
    <source>
        <dbReference type="ARBA" id="ARBA00023125"/>
    </source>
</evidence>
<feature type="transmembrane region" description="Helical" evidence="5">
    <location>
        <begin position="134"/>
        <end position="160"/>
    </location>
</feature>
<name>A0A2P8DF98_9ACTN</name>
<keyword evidence="3" id="KW-0804">Transcription</keyword>
<dbReference type="GO" id="GO:0000976">
    <property type="term" value="F:transcription cis-regulatory region binding"/>
    <property type="evidence" value="ECO:0007669"/>
    <property type="project" value="TreeGrafter"/>
</dbReference>
<evidence type="ECO:0000313" key="7">
    <source>
        <dbReference type="EMBL" id="PSK95877.1"/>
    </source>
</evidence>
<dbReference type="OrthoDB" id="9796019at2"/>
<dbReference type="EMBL" id="PYGA01000013">
    <property type="protein sequence ID" value="PSK95877.1"/>
    <property type="molecule type" value="Genomic_DNA"/>
</dbReference>
<evidence type="ECO:0000313" key="8">
    <source>
        <dbReference type="Proteomes" id="UP000240542"/>
    </source>
</evidence>
<dbReference type="Gene3D" id="1.10.10.60">
    <property type="entry name" value="Homeodomain-like"/>
    <property type="match status" value="1"/>
</dbReference>
<dbReference type="Pfam" id="PF00440">
    <property type="entry name" value="TetR_N"/>
    <property type="match status" value="1"/>
</dbReference>
<feature type="domain" description="HTH tetR-type" evidence="6">
    <location>
        <begin position="12"/>
        <end position="72"/>
    </location>
</feature>
<keyword evidence="2 4" id="KW-0238">DNA-binding</keyword>
<dbReference type="RefSeq" id="WP_106584338.1">
    <property type="nucleotide sequence ID" value="NZ_PYGA01000013.1"/>
</dbReference>